<dbReference type="AlphaFoldDB" id="A0A512B9B6"/>
<keyword evidence="2" id="KW-1185">Reference proteome</keyword>
<accession>A0A512B9B6</accession>
<dbReference type="OrthoDB" id="325673at2"/>
<dbReference type="InterPro" id="IPR047715">
    <property type="entry name" value="EboA_dom"/>
</dbReference>
<dbReference type="EMBL" id="BJYT01000002">
    <property type="protein sequence ID" value="GEO08407.1"/>
    <property type="molecule type" value="Genomic_DNA"/>
</dbReference>
<proteinExistence type="predicted"/>
<gene>
    <name evidence="1" type="ORF">SAE01_09030</name>
</gene>
<dbReference type="RefSeq" id="WP_147202468.1">
    <property type="nucleotide sequence ID" value="NZ_BJYT01000002.1"/>
</dbReference>
<protein>
    <submittedName>
        <fullName evidence="1">Uncharacterized protein</fullName>
    </submittedName>
</protein>
<name>A0A512B9B6_9BACT</name>
<comment type="caution">
    <text evidence="1">The sequence shown here is derived from an EMBL/GenBank/DDBJ whole genome shotgun (WGS) entry which is preliminary data.</text>
</comment>
<sequence>MQQNKGDFLKEVFGDILQYNVSSDINSWLQEKASQVQEEKNALQLNLAFVAVPRKTGRQLIKVLPGEQEKLKQIHPEFNINDWTIDRLCRVWILLQVNSSDKEIYFKKLENLFRAAEMNEQVALYSALPAFNYAEDWQKQCSEGIRSNIGVVLEAIMYNNPYPYQYLSEQAWNQLVMKAFFTDKDVKRIIGLDERANEELASILIDYANERWAAHRLVNPQLWRLVSPFINESNFSNLEKAFKNSETSERKAAALACYFSAYKPAKQLVEKEPDLKKAITENTLNWNTL</sequence>
<evidence type="ECO:0000313" key="1">
    <source>
        <dbReference type="EMBL" id="GEO08407.1"/>
    </source>
</evidence>
<dbReference type="NCBIfam" id="NF035938">
    <property type="entry name" value="EboA_domain"/>
    <property type="match status" value="1"/>
</dbReference>
<dbReference type="Proteomes" id="UP000321513">
    <property type="component" value="Unassembled WGS sequence"/>
</dbReference>
<organism evidence="1 2">
    <name type="scientific">Segetibacter aerophilus</name>
    <dbReference type="NCBI Taxonomy" id="670293"/>
    <lineage>
        <taxon>Bacteria</taxon>
        <taxon>Pseudomonadati</taxon>
        <taxon>Bacteroidota</taxon>
        <taxon>Chitinophagia</taxon>
        <taxon>Chitinophagales</taxon>
        <taxon>Chitinophagaceae</taxon>
        <taxon>Segetibacter</taxon>
    </lineage>
</organism>
<evidence type="ECO:0000313" key="2">
    <source>
        <dbReference type="Proteomes" id="UP000321513"/>
    </source>
</evidence>
<reference evidence="1 2" key="1">
    <citation type="submission" date="2019-07" db="EMBL/GenBank/DDBJ databases">
        <title>Whole genome shotgun sequence of Segetibacter aerophilus NBRC 106135.</title>
        <authorList>
            <person name="Hosoyama A."/>
            <person name="Uohara A."/>
            <person name="Ohji S."/>
            <person name="Ichikawa N."/>
        </authorList>
    </citation>
    <scope>NUCLEOTIDE SEQUENCE [LARGE SCALE GENOMIC DNA]</scope>
    <source>
        <strain evidence="1 2">NBRC 106135</strain>
    </source>
</reference>